<feature type="region of interest" description="Disordered" evidence="1">
    <location>
        <begin position="247"/>
        <end position="288"/>
    </location>
</feature>
<keyword evidence="3" id="KW-1185">Reference proteome</keyword>
<accession>A0AAQ3NRY1</accession>
<dbReference type="AlphaFoldDB" id="A0AAQ3NRY1"/>
<gene>
    <name evidence="2" type="ORF">V8G54_011874</name>
</gene>
<evidence type="ECO:0000256" key="1">
    <source>
        <dbReference type="SAM" id="MobiDB-lite"/>
    </source>
</evidence>
<sequence>MMYIMKKHPKNFEDFVTRRFYNRTHDNQLACKAYIDGPQVGCLTKGGMQDVDQWDRSISISKPFSTTSYFEEELLIDVGVIGRTLTNLQVYHDDRAKLFGRRNGKKATKADESSPSLMNCLMGNQGSLEAVAWEVVATIKGQFLDFNLEDKGRFLKVWRIVDGIIGILCEGNIWFSWFPLSRNLTETFWIVVVSKVGELLIKGLDEQYLMKIFSNGLQEEIRAELKFFHIQRGTKELITAPPRSMVAANSASPRSSAEANSFSQSVTSKNSNEKKANRDGHNRDNFKRFAPSELQEKIKCFCCDEKHNVNHVCKKRQLNVMKLIKGQEEGSTKMKEVSIIAPLWVGWEVPGPSKCQGCGYKGVSETSIRNSHMLSHVNEQLIAACETSTSKVDDGEQWWTMTIYKDKIPHQVRVGPAVAKCDKTAWTAISETDCYKSTGTTILDLQCLGNILPLTMNVGNSEIVDWNWKHRNCFEFPLKVDDVLQQQITSNCRDENRYIRGPFHVTEAKTPKIGSYDGFKRPKIG</sequence>
<organism evidence="2 3">
    <name type="scientific">Vigna mungo</name>
    <name type="common">Black gram</name>
    <name type="synonym">Phaseolus mungo</name>
    <dbReference type="NCBI Taxonomy" id="3915"/>
    <lineage>
        <taxon>Eukaryota</taxon>
        <taxon>Viridiplantae</taxon>
        <taxon>Streptophyta</taxon>
        <taxon>Embryophyta</taxon>
        <taxon>Tracheophyta</taxon>
        <taxon>Spermatophyta</taxon>
        <taxon>Magnoliopsida</taxon>
        <taxon>eudicotyledons</taxon>
        <taxon>Gunneridae</taxon>
        <taxon>Pentapetalae</taxon>
        <taxon>rosids</taxon>
        <taxon>fabids</taxon>
        <taxon>Fabales</taxon>
        <taxon>Fabaceae</taxon>
        <taxon>Papilionoideae</taxon>
        <taxon>50 kb inversion clade</taxon>
        <taxon>NPAAA clade</taxon>
        <taxon>indigoferoid/millettioid clade</taxon>
        <taxon>Phaseoleae</taxon>
        <taxon>Vigna</taxon>
    </lineage>
</organism>
<evidence type="ECO:0000313" key="3">
    <source>
        <dbReference type="Proteomes" id="UP001374535"/>
    </source>
</evidence>
<name>A0AAQ3NRY1_VIGMU</name>
<protein>
    <submittedName>
        <fullName evidence="2">Uncharacterized protein</fullName>
    </submittedName>
</protein>
<feature type="compositionally biased region" description="Basic and acidic residues" evidence="1">
    <location>
        <begin position="271"/>
        <end position="287"/>
    </location>
</feature>
<dbReference type="Proteomes" id="UP001374535">
    <property type="component" value="Chromosome 4"/>
</dbReference>
<proteinExistence type="predicted"/>
<dbReference type="EMBL" id="CP144697">
    <property type="protein sequence ID" value="WVZ14308.1"/>
    <property type="molecule type" value="Genomic_DNA"/>
</dbReference>
<feature type="compositionally biased region" description="Polar residues" evidence="1">
    <location>
        <begin position="247"/>
        <end position="270"/>
    </location>
</feature>
<reference evidence="2 3" key="1">
    <citation type="journal article" date="2023" name="Life. Sci Alliance">
        <title>Evolutionary insights into 3D genome organization and epigenetic landscape of Vigna mungo.</title>
        <authorList>
            <person name="Junaid A."/>
            <person name="Singh B."/>
            <person name="Bhatia S."/>
        </authorList>
    </citation>
    <scope>NUCLEOTIDE SEQUENCE [LARGE SCALE GENOMIC DNA]</scope>
    <source>
        <strain evidence="2">Urdbean</strain>
    </source>
</reference>
<evidence type="ECO:0000313" key="2">
    <source>
        <dbReference type="EMBL" id="WVZ14308.1"/>
    </source>
</evidence>